<reference evidence="1" key="1">
    <citation type="submission" date="2023-04" db="EMBL/GenBank/DDBJ databases">
        <title>Draft Genome sequencing of Naganishia species isolated from polar environments using Oxford Nanopore Technology.</title>
        <authorList>
            <person name="Leo P."/>
            <person name="Venkateswaran K."/>
        </authorList>
    </citation>
    <scope>NUCLEOTIDE SEQUENCE</scope>
    <source>
        <strain evidence="1">MNA-CCFEE 5262</strain>
    </source>
</reference>
<dbReference type="EMBL" id="JASBWS010000056">
    <property type="protein sequence ID" value="KAJ9104094.1"/>
    <property type="molecule type" value="Genomic_DNA"/>
</dbReference>
<name>A0ACC2VX94_9TREE</name>
<protein>
    <submittedName>
        <fullName evidence="1">Uncharacterized protein</fullName>
    </submittedName>
</protein>
<gene>
    <name evidence="1" type="ORF">QFC20_004671</name>
</gene>
<evidence type="ECO:0000313" key="1">
    <source>
        <dbReference type="EMBL" id="KAJ9104094.1"/>
    </source>
</evidence>
<dbReference type="Proteomes" id="UP001230649">
    <property type="component" value="Unassembled WGS sequence"/>
</dbReference>
<accession>A0ACC2VX94</accession>
<sequence length="64" mass="7133">MPKTGFFKAIGEPYKSIRYDELCVTGDHVNVRWNAEDCEFTISGTYGLERVEAAKEARSGGSDE</sequence>
<evidence type="ECO:0000313" key="2">
    <source>
        <dbReference type="Proteomes" id="UP001230649"/>
    </source>
</evidence>
<comment type="caution">
    <text evidence="1">The sequence shown here is derived from an EMBL/GenBank/DDBJ whole genome shotgun (WGS) entry which is preliminary data.</text>
</comment>
<proteinExistence type="predicted"/>
<organism evidence="1 2">
    <name type="scientific">Naganishia adeliensis</name>
    <dbReference type="NCBI Taxonomy" id="92952"/>
    <lineage>
        <taxon>Eukaryota</taxon>
        <taxon>Fungi</taxon>
        <taxon>Dikarya</taxon>
        <taxon>Basidiomycota</taxon>
        <taxon>Agaricomycotina</taxon>
        <taxon>Tremellomycetes</taxon>
        <taxon>Filobasidiales</taxon>
        <taxon>Filobasidiaceae</taxon>
        <taxon>Naganishia</taxon>
    </lineage>
</organism>
<keyword evidence="2" id="KW-1185">Reference proteome</keyword>